<feature type="chain" id="PRO_5045157883" evidence="4">
    <location>
        <begin position="32"/>
        <end position="335"/>
    </location>
</feature>
<evidence type="ECO:0000256" key="2">
    <source>
        <dbReference type="ARBA" id="ARBA00010742"/>
    </source>
</evidence>
<proteinExistence type="inferred from homology"/>
<keyword evidence="3 4" id="KW-0732">Signal</keyword>
<evidence type="ECO:0000313" key="6">
    <source>
        <dbReference type="EMBL" id="GGC93007.1"/>
    </source>
</evidence>
<evidence type="ECO:0000256" key="4">
    <source>
        <dbReference type="SAM" id="SignalP"/>
    </source>
</evidence>
<feature type="signal peptide" evidence="4">
    <location>
        <begin position="1"/>
        <end position="31"/>
    </location>
</feature>
<feature type="domain" description="SsuA/THI5-like" evidence="5">
    <location>
        <begin position="46"/>
        <end position="254"/>
    </location>
</feature>
<keyword evidence="7" id="KW-1185">Reference proteome</keyword>
<dbReference type="EMBL" id="BMFF01000002">
    <property type="protein sequence ID" value="GGC93007.1"/>
    <property type="molecule type" value="Genomic_DNA"/>
</dbReference>
<evidence type="ECO:0000313" key="7">
    <source>
        <dbReference type="Proteomes" id="UP000638188"/>
    </source>
</evidence>
<dbReference type="RefSeq" id="WP_150276291.1">
    <property type="nucleotide sequence ID" value="NZ_BMFF01000002.1"/>
</dbReference>
<name>A0ABQ1P806_9GAMM</name>
<comment type="similarity">
    <text evidence="2">Belongs to the bacterial solute-binding protein SsuA/TauA family.</text>
</comment>
<dbReference type="Proteomes" id="UP000638188">
    <property type="component" value="Unassembled WGS sequence"/>
</dbReference>
<dbReference type="CDD" id="cd13563">
    <property type="entry name" value="PBP2_SsuA_like_6"/>
    <property type="match status" value="1"/>
</dbReference>
<organism evidence="6 7">
    <name type="scientific">Halopseudomonas salina</name>
    <dbReference type="NCBI Taxonomy" id="1323744"/>
    <lineage>
        <taxon>Bacteria</taxon>
        <taxon>Pseudomonadati</taxon>
        <taxon>Pseudomonadota</taxon>
        <taxon>Gammaproteobacteria</taxon>
        <taxon>Pseudomonadales</taxon>
        <taxon>Pseudomonadaceae</taxon>
        <taxon>Halopseudomonas</taxon>
    </lineage>
</organism>
<dbReference type="InterPro" id="IPR015168">
    <property type="entry name" value="SsuA/THI5"/>
</dbReference>
<dbReference type="PANTHER" id="PTHR30024">
    <property type="entry name" value="ALIPHATIC SULFONATES-BINDING PROTEIN-RELATED"/>
    <property type="match status" value="1"/>
</dbReference>
<dbReference type="PANTHER" id="PTHR30024:SF47">
    <property type="entry name" value="TAURINE-BINDING PERIPLASMIC PROTEIN"/>
    <property type="match status" value="1"/>
</dbReference>
<gene>
    <name evidence="6" type="ORF">GCM10007418_10660</name>
</gene>
<dbReference type="Gene3D" id="3.40.190.10">
    <property type="entry name" value="Periplasmic binding protein-like II"/>
    <property type="match status" value="2"/>
</dbReference>
<comment type="caution">
    <text evidence="6">The sequence shown here is derived from an EMBL/GenBank/DDBJ whole genome shotgun (WGS) entry which is preliminary data.</text>
</comment>
<sequence>MTAPLIRSIRKSLAGASLAAAALIAPFAAQADDKLTIGTVVWAGYGPFYVADELDLYDQFGLDVELQFFNDPALIPSAMASRAVDGGMLTYDQVVGSVAKGLKHKVVMPIDFSDGGDAIVADKSITSVADFKGKQVGYNPLSPSDFLLAYALQVNDMTEKDIRPVNMTPEAIPSAMASGNLPVGVTYEPNVSQIVGMGEGERFHVVYSSAQAPGLITDVLVFDEKVIAKQEQAITAMIKGYQAGLDYMQANPEESATIIGKVLGVSGPEATEQMDGVYNIPLAEMAEIFKESDSTMSFYGSGAVIADILVKNQQIPAAPDFGDTFDASFVESLNE</sequence>
<protein>
    <submittedName>
        <fullName evidence="6">Aliphatic sulfonate ABC transporter substrate-binding protein</fullName>
    </submittedName>
</protein>
<evidence type="ECO:0000259" key="5">
    <source>
        <dbReference type="Pfam" id="PF09084"/>
    </source>
</evidence>
<evidence type="ECO:0000256" key="1">
    <source>
        <dbReference type="ARBA" id="ARBA00004418"/>
    </source>
</evidence>
<dbReference type="SUPFAM" id="SSF53850">
    <property type="entry name" value="Periplasmic binding protein-like II"/>
    <property type="match status" value="1"/>
</dbReference>
<reference evidence="7" key="1">
    <citation type="journal article" date="2019" name="Int. J. Syst. Evol. Microbiol.">
        <title>The Global Catalogue of Microorganisms (GCM) 10K type strain sequencing project: providing services to taxonomists for standard genome sequencing and annotation.</title>
        <authorList>
            <consortium name="The Broad Institute Genomics Platform"/>
            <consortium name="The Broad Institute Genome Sequencing Center for Infectious Disease"/>
            <person name="Wu L."/>
            <person name="Ma J."/>
        </authorList>
    </citation>
    <scope>NUCLEOTIDE SEQUENCE [LARGE SCALE GENOMIC DNA]</scope>
    <source>
        <strain evidence="7">CGMCC 1.12482</strain>
    </source>
</reference>
<comment type="subcellular location">
    <subcellularLocation>
        <location evidence="1">Periplasm</location>
    </subcellularLocation>
</comment>
<dbReference type="Pfam" id="PF09084">
    <property type="entry name" value="NMT1"/>
    <property type="match status" value="1"/>
</dbReference>
<accession>A0ABQ1P806</accession>
<evidence type="ECO:0000256" key="3">
    <source>
        <dbReference type="ARBA" id="ARBA00022729"/>
    </source>
</evidence>